<name>A0A9E4MZI0_9GAMM</name>
<proteinExistence type="predicted"/>
<evidence type="ECO:0000256" key="1">
    <source>
        <dbReference type="SAM" id="Phobius"/>
    </source>
</evidence>
<keyword evidence="1" id="KW-1133">Transmembrane helix</keyword>
<sequence>MNTDIVIVLGFTLYKIASLAVGGLFAWLGYKLFMTGIWGNAGDLDTKFKDSKLVLKNAAPGTFFAVLGAVIILATLIQGMDFYWSYGESLLSNKPSEISDQPELP</sequence>
<keyword evidence="1" id="KW-0812">Transmembrane</keyword>
<protein>
    <submittedName>
        <fullName evidence="2">Uncharacterized protein</fullName>
    </submittedName>
</protein>
<organism evidence="2 3">
    <name type="scientific">Candidatus Thiodiazotropha lotti</name>
    <dbReference type="NCBI Taxonomy" id="2792787"/>
    <lineage>
        <taxon>Bacteria</taxon>
        <taxon>Pseudomonadati</taxon>
        <taxon>Pseudomonadota</taxon>
        <taxon>Gammaproteobacteria</taxon>
        <taxon>Chromatiales</taxon>
        <taxon>Sedimenticolaceae</taxon>
        <taxon>Candidatus Thiodiazotropha</taxon>
    </lineage>
</organism>
<comment type="caution">
    <text evidence="2">The sequence shown here is derived from an EMBL/GenBank/DDBJ whole genome shotgun (WGS) entry which is preliminary data.</text>
</comment>
<keyword evidence="1" id="KW-0472">Membrane</keyword>
<reference evidence="2" key="1">
    <citation type="journal article" date="2021" name="Proc. Natl. Acad. Sci. U.S.A.">
        <title>Global biogeography of chemosynthetic symbionts reveals both localized and globally distributed symbiont groups. .</title>
        <authorList>
            <person name="Osvatic J.T."/>
            <person name="Wilkins L.G.E."/>
            <person name="Leibrecht L."/>
            <person name="Leray M."/>
            <person name="Zauner S."/>
            <person name="Polzin J."/>
            <person name="Camacho Y."/>
            <person name="Gros O."/>
            <person name="van Gils J.A."/>
            <person name="Eisen J.A."/>
            <person name="Petersen J.M."/>
            <person name="Yuen B."/>
        </authorList>
    </citation>
    <scope>NUCLEOTIDE SEQUENCE</scope>
    <source>
        <strain evidence="2">MAGL173</strain>
    </source>
</reference>
<feature type="transmembrane region" description="Helical" evidence="1">
    <location>
        <begin position="57"/>
        <end position="77"/>
    </location>
</feature>
<dbReference type="EMBL" id="JAEPDI010000001">
    <property type="protein sequence ID" value="MCG7937504.1"/>
    <property type="molecule type" value="Genomic_DNA"/>
</dbReference>
<dbReference type="AlphaFoldDB" id="A0A9E4MZI0"/>
<evidence type="ECO:0000313" key="3">
    <source>
        <dbReference type="Proteomes" id="UP000886687"/>
    </source>
</evidence>
<feature type="transmembrane region" description="Helical" evidence="1">
    <location>
        <begin position="6"/>
        <end position="28"/>
    </location>
</feature>
<gene>
    <name evidence="2" type="ORF">JAZ04_01415</name>
</gene>
<evidence type="ECO:0000313" key="2">
    <source>
        <dbReference type="EMBL" id="MCG7937504.1"/>
    </source>
</evidence>
<accession>A0A9E4MZI0</accession>
<dbReference type="Proteomes" id="UP000886687">
    <property type="component" value="Unassembled WGS sequence"/>
</dbReference>